<evidence type="ECO:0000313" key="1">
    <source>
        <dbReference type="EMBL" id="PAP75354.1"/>
    </source>
</evidence>
<name>A0A271IX06_9BACT</name>
<dbReference type="EMBL" id="MQWD01000001">
    <property type="protein sequence ID" value="PAP75354.1"/>
    <property type="molecule type" value="Genomic_DNA"/>
</dbReference>
<protein>
    <submittedName>
        <fullName evidence="1">Uncharacterized protein</fullName>
    </submittedName>
</protein>
<comment type="caution">
    <text evidence="1">The sequence shown here is derived from an EMBL/GenBank/DDBJ whole genome shotgun (WGS) entry which is preliminary data.</text>
</comment>
<keyword evidence="2" id="KW-1185">Reference proteome</keyword>
<sequence length="164" mass="17853">MPRLHVGDTVVFTTTKGKWGGVPGRPAHWRLVAVLEVAERFETHAEAAALYAARRMRPPGNLVVAGNPPLPVPLTLHHGKVHDGDWDAVCVERAADCGVVLACETRVLDLVDPPPILQDDLLALFGTVPNTRTPPEISEAQFDRLLAIADARRPTERNALRRAA</sequence>
<dbReference type="AlphaFoldDB" id="A0A271IX06"/>
<proteinExistence type="predicted"/>
<gene>
    <name evidence="1" type="ORF">BSZ37_02280</name>
</gene>
<accession>A0A271IX06</accession>
<dbReference type="Proteomes" id="UP000216339">
    <property type="component" value="Unassembled WGS sequence"/>
</dbReference>
<organism evidence="1 2">
    <name type="scientific">Rubrivirga marina</name>
    <dbReference type="NCBI Taxonomy" id="1196024"/>
    <lineage>
        <taxon>Bacteria</taxon>
        <taxon>Pseudomonadati</taxon>
        <taxon>Rhodothermota</taxon>
        <taxon>Rhodothermia</taxon>
        <taxon>Rhodothermales</taxon>
        <taxon>Rubricoccaceae</taxon>
        <taxon>Rubrivirga</taxon>
    </lineage>
</organism>
<reference evidence="1 2" key="1">
    <citation type="submission" date="2016-11" db="EMBL/GenBank/DDBJ databases">
        <title>Study of marine rhodopsin-containing bacteria.</title>
        <authorList>
            <person name="Yoshizawa S."/>
            <person name="Kumagai Y."/>
            <person name="Kogure K."/>
        </authorList>
    </citation>
    <scope>NUCLEOTIDE SEQUENCE [LARGE SCALE GENOMIC DNA]</scope>
    <source>
        <strain evidence="1 2">SAORIC-28</strain>
    </source>
</reference>
<evidence type="ECO:0000313" key="2">
    <source>
        <dbReference type="Proteomes" id="UP000216339"/>
    </source>
</evidence>